<reference evidence="1" key="1">
    <citation type="submission" date="2021-02" db="EMBL/GenBank/DDBJ databases">
        <authorList>
            <person name="Nowell W R."/>
        </authorList>
    </citation>
    <scope>NUCLEOTIDE SEQUENCE</scope>
</reference>
<protein>
    <submittedName>
        <fullName evidence="1">Uncharacterized protein</fullName>
    </submittedName>
</protein>
<proteinExistence type="predicted"/>
<dbReference type="AlphaFoldDB" id="A0A8S2TIC2"/>
<gene>
    <name evidence="1" type="ORF">SMN809_LOCUS25650</name>
</gene>
<organism evidence="1 2">
    <name type="scientific">Rotaria magnacalcarata</name>
    <dbReference type="NCBI Taxonomy" id="392030"/>
    <lineage>
        <taxon>Eukaryota</taxon>
        <taxon>Metazoa</taxon>
        <taxon>Spiralia</taxon>
        <taxon>Gnathifera</taxon>
        <taxon>Rotifera</taxon>
        <taxon>Eurotatoria</taxon>
        <taxon>Bdelloidea</taxon>
        <taxon>Philodinida</taxon>
        <taxon>Philodinidae</taxon>
        <taxon>Rotaria</taxon>
    </lineage>
</organism>
<dbReference type="Proteomes" id="UP000676336">
    <property type="component" value="Unassembled WGS sequence"/>
</dbReference>
<comment type="caution">
    <text evidence="1">The sequence shown here is derived from an EMBL/GenBank/DDBJ whole genome shotgun (WGS) entry which is preliminary data.</text>
</comment>
<sequence>MLSTDCCFCQWGADARTFTSTDLLGNWSYLSQLDYCADGKAPPDHVDGMNINPCSINDPHGTNFTIPAQQFNVATLSISSEETLYMYYGERFR</sequence>
<name>A0A8S2TIC2_9BILA</name>
<evidence type="ECO:0000313" key="2">
    <source>
        <dbReference type="Proteomes" id="UP000676336"/>
    </source>
</evidence>
<evidence type="ECO:0000313" key="1">
    <source>
        <dbReference type="EMBL" id="CAF4290571.1"/>
    </source>
</evidence>
<dbReference type="EMBL" id="CAJOBI010034390">
    <property type="protein sequence ID" value="CAF4290571.1"/>
    <property type="molecule type" value="Genomic_DNA"/>
</dbReference>
<accession>A0A8S2TIC2</accession>
<feature type="non-terminal residue" evidence="1">
    <location>
        <position position="93"/>
    </location>
</feature>